<evidence type="ECO:0000313" key="9">
    <source>
        <dbReference type="EMBL" id="QPJ60680.1"/>
    </source>
</evidence>
<gene>
    <name evidence="9" type="ORF">G3M70_01765</name>
</gene>
<evidence type="ECO:0000256" key="2">
    <source>
        <dbReference type="ARBA" id="ARBA00013194"/>
    </source>
</evidence>
<keyword evidence="3" id="KW-0732">Signal</keyword>
<dbReference type="EC" id="5.2.1.8" evidence="2"/>
<dbReference type="InterPro" id="IPR046357">
    <property type="entry name" value="PPIase_dom_sf"/>
</dbReference>
<dbReference type="InterPro" id="IPR050245">
    <property type="entry name" value="PrsA_foldase"/>
</dbReference>
<dbReference type="PROSITE" id="PS50198">
    <property type="entry name" value="PPIC_PPIASE_2"/>
    <property type="match status" value="1"/>
</dbReference>
<feature type="domain" description="PpiC" evidence="8">
    <location>
        <begin position="65"/>
        <end position="182"/>
    </location>
</feature>
<dbReference type="Gene3D" id="3.10.50.40">
    <property type="match status" value="1"/>
</dbReference>
<dbReference type="SUPFAM" id="SSF54534">
    <property type="entry name" value="FKBP-like"/>
    <property type="match status" value="1"/>
</dbReference>
<dbReference type="EMBL" id="CP048685">
    <property type="protein sequence ID" value="QPJ60680.1"/>
    <property type="molecule type" value="Genomic_DNA"/>
</dbReference>
<protein>
    <recommendedName>
        <fullName evidence="2">peptidylprolyl isomerase</fullName>
        <ecNumber evidence="2">5.2.1.8</ecNumber>
    </recommendedName>
</protein>
<reference evidence="9 10" key="1">
    <citation type="submission" date="2020-02" db="EMBL/GenBank/DDBJ databases">
        <title>Genomic and physiological characterization of two novel Nitrospinaceae genera.</title>
        <authorList>
            <person name="Mueller A.J."/>
            <person name="Jung M.-Y."/>
            <person name="Strachan C.R."/>
            <person name="Herbold C.W."/>
            <person name="Kirkegaard R.H."/>
            <person name="Daims H."/>
        </authorList>
    </citation>
    <scope>NUCLEOTIDE SEQUENCE [LARGE SCALE GENOMIC DNA]</scope>
    <source>
        <strain evidence="9">EB</strain>
    </source>
</reference>
<evidence type="ECO:0000256" key="5">
    <source>
        <dbReference type="ARBA" id="ARBA00023235"/>
    </source>
</evidence>
<comment type="catalytic activity">
    <reaction evidence="1">
        <text>[protein]-peptidylproline (omega=180) = [protein]-peptidylproline (omega=0)</text>
        <dbReference type="Rhea" id="RHEA:16237"/>
        <dbReference type="Rhea" id="RHEA-COMP:10747"/>
        <dbReference type="Rhea" id="RHEA-COMP:10748"/>
        <dbReference type="ChEBI" id="CHEBI:83833"/>
        <dbReference type="ChEBI" id="CHEBI:83834"/>
        <dbReference type="EC" id="5.2.1.8"/>
    </reaction>
</comment>
<sequence length="223" mass="26110">MAEDKKDKEQFPEESKDTVYQRDKTAKEPRVQAAEEEAKKPAPKPKIKPRKVFVPKKVKAKTQKPIEHRTRHILVTSEEAAEMLRNIVEEFQEDLAKEPSEDPDKVFEDYDKTEKFFKRLAKKYSLCMSKLVGGDLDWIYKEMPVPETLTPELIEEILKTEKMSVPKPFKTKLGYHLLLVCETKISTREVEKEKDEMDPRLTQMLERDRSETREPGSDMQIPS</sequence>
<dbReference type="KEGG" id="nli:G3M70_01765"/>
<feature type="compositionally biased region" description="Basic residues" evidence="7">
    <location>
        <begin position="41"/>
        <end position="50"/>
    </location>
</feature>
<accession>A0A7T0FYM5</accession>
<dbReference type="GO" id="GO:0003755">
    <property type="term" value="F:peptidyl-prolyl cis-trans isomerase activity"/>
    <property type="evidence" value="ECO:0007669"/>
    <property type="project" value="UniProtKB-KW"/>
</dbReference>
<keyword evidence="4 6" id="KW-0697">Rotamase</keyword>
<dbReference type="AlphaFoldDB" id="A0A7T0FYM5"/>
<feature type="region of interest" description="Disordered" evidence="7">
    <location>
        <begin position="189"/>
        <end position="223"/>
    </location>
</feature>
<evidence type="ECO:0000256" key="7">
    <source>
        <dbReference type="SAM" id="MobiDB-lite"/>
    </source>
</evidence>
<feature type="region of interest" description="Disordered" evidence="7">
    <location>
        <begin position="1"/>
        <end position="50"/>
    </location>
</feature>
<dbReference type="PANTHER" id="PTHR47245:SF1">
    <property type="entry name" value="FOLDASE PROTEIN PRSA"/>
    <property type="match status" value="1"/>
</dbReference>
<organism evidence="9 10">
    <name type="scientific">Candidatus Nitronauta litoralis</name>
    <dbReference type="NCBI Taxonomy" id="2705533"/>
    <lineage>
        <taxon>Bacteria</taxon>
        <taxon>Pseudomonadati</taxon>
        <taxon>Nitrospinota/Tectimicrobiota group</taxon>
        <taxon>Nitrospinota</taxon>
        <taxon>Nitrospinia</taxon>
        <taxon>Nitrospinales</taxon>
        <taxon>Nitrospinaceae</taxon>
        <taxon>Candidatus Nitronauta</taxon>
    </lineage>
</organism>
<feature type="compositionally biased region" description="Basic and acidic residues" evidence="7">
    <location>
        <begin position="1"/>
        <end position="30"/>
    </location>
</feature>
<dbReference type="Pfam" id="PF00639">
    <property type="entry name" value="Rotamase"/>
    <property type="match status" value="1"/>
</dbReference>
<evidence type="ECO:0000256" key="6">
    <source>
        <dbReference type="PROSITE-ProRule" id="PRU00278"/>
    </source>
</evidence>
<dbReference type="Proteomes" id="UP000594688">
    <property type="component" value="Chromosome"/>
</dbReference>
<keyword evidence="5 6" id="KW-0413">Isomerase</keyword>
<name>A0A7T0FYM5_9BACT</name>
<dbReference type="InterPro" id="IPR000297">
    <property type="entry name" value="PPIase_PpiC"/>
</dbReference>
<evidence type="ECO:0000256" key="1">
    <source>
        <dbReference type="ARBA" id="ARBA00000971"/>
    </source>
</evidence>
<feature type="compositionally biased region" description="Basic and acidic residues" evidence="7">
    <location>
        <begin position="189"/>
        <end position="216"/>
    </location>
</feature>
<proteinExistence type="predicted"/>
<dbReference type="PANTHER" id="PTHR47245">
    <property type="entry name" value="PEPTIDYLPROLYL ISOMERASE"/>
    <property type="match status" value="1"/>
</dbReference>
<evidence type="ECO:0000259" key="8">
    <source>
        <dbReference type="PROSITE" id="PS50198"/>
    </source>
</evidence>
<evidence type="ECO:0000313" key="10">
    <source>
        <dbReference type="Proteomes" id="UP000594688"/>
    </source>
</evidence>
<evidence type="ECO:0000256" key="4">
    <source>
        <dbReference type="ARBA" id="ARBA00023110"/>
    </source>
</evidence>
<evidence type="ECO:0000256" key="3">
    <source>
        <dbReference type="ARBA" id="ARBA00022729"/>
    </source>
</evidence>